<evidence type="ECO:0000256" key="3">
    <source>
        <dbReference type="RuleBase" id="RU003476"/>
    </source>
</evidence>
<keyword evidence="2 3" id="KW-0378">Hydrolase</keyword>
<dbReference type="InterPro" id="IPR015797">
    <property type="entry name" value="NUDIX_hydrolase-like_dom_sf"/>
</dbReference>
<dbReference type="PROSITE" id="PS51462">
    <property type="entry name" value="NUDIX"/>
    <property type="match status" value="1"/>
</dbReference>
<feature type="domain" description="Nudix hydrolase" evidence="4">
    <location>
        <begin position="6"/>
        <end position="139"/>
    </location>
</feature>
<protein>
    <submittedName>
        <fullName evidence="5">NUDIX hydrolase</fullName>
    </submittedName>
</protein>
<dbReference type="Pfam" id="PF00293">
    <property type="entry name" value="NUDIX"/>
    <property type="match status" value="1"/>
</dbReference>
<dbReference type="SUPFAM" id="SSF55811">
    <property type="entry name" value="Nudix"/>
    <property type="match status" value="1"/>
</dbReference>
<proteinExistence type="inferred from homology"/>
<dbReference type="Gene3D" id="3.90.79.10">
    <property type="entry name" value="Nucleoside Triphosphate Pyrophosphohydrolase"/>
    <property type="match status" value="1"/>
</dbReference>
<comment type="similarity">
    <text evidence="3">Belongs to the Nudix hydrolase family.</text>
</comment>
<dbReference type="PANTHER" id="PTHR43736:SF1">
    <property type="entry name" value="DIHYDRONEOPTERIN TRIPHOSPHATE DIPHOSPHATASE"/>
    <property type="match status" value="1"/>
</dbReference>
<gene>
    <name evidence="5" type="ORF">ACFOOQ_03130</name>
</gene>
<name>A0ABV7VAM9_9PROT</name>
<dbReference type="PRINTS" id="PR00502">
    <property type="entry name" value="NUDIXFAMILY"/>
</dbReference>
<dbReference type="InterPro" id="IPR020476">
    <property type="entry name" value="Nudix_hydrolase"/>
</dbReference>
<comment type="cofactor">
    <cofactor evidence="1">
        <name>Mg(2+)</name>
        <dbReference type="ChEBI" id="CHEBI:18420"/>
    </cofactor>
</comment>
<dbReference type="InterPro" id="IPR000086">
    <property type="entry name" value="NUDIX_hydrolase_dom"/>
</dbReference>
<dbReference type="InterPro" id="IPR020084">
    <property type="entry name" value="NUDIX_hydrolase_CS"/>
</dbReference>
<evidence type="ECO:0000313" key="5">
    <source>
        <dbReference type="EMBL" id="MFC3674519.1"/>
    </source>
</evidence>
<comment type="caution">
    <text evidence="5">The sequence shown here is derived from an EMBL/GenBank/DDBJ whole genome shotgun (WGS) entry which is preliminary data.</text>
</comment>
<evidence type="ECO:0000313" key="6">
    <source>
        <dbReference type="Proteomes" id="UP001595711"/>
    </source>
</evidence>
<sequence length="142" mass="15465">MSREYPDQPLVGLGAIVWKDGRVLMVRRGRPPGEGIWSLPGGLQLVGETVAEGVRREIAEETGVEIELLGLVEVIDSVRRDAAGRVLYHFTIIDYAARWIAGEAVAGDDAAAVAWVAPEDLGSLETWAETARVIEKSRDWLG</sequence>
<accession>A0ABV7VAM9</accession>
<dbReference type="RefSeq" id="WP_379721638.1">
    <property type="nucleotide sequence ID" value="NZ_JBHRYJ010000001.1"/>
</dbReference>
<dbReference type="PANTHER" id="PTHR43736">
    <property type="entry name" value="ADP-RIBOSE PYROPHOSPHATASE"/>
    <property type="match status" value="1"/>
</dbReference>
<keyword evidence="6" id="KW-1185">Reference proteome</keyword>
<evidence type="ECO:0000256" key="2">
    <source>
        <dbReference type="ARBA" id="ARBA00022801"/>
    </source>
</evidence>
<reference evidence="6" key="1">
    <citation type="journal article" date="2019" name="Int. J. Syst. Evol. Microbiol.">
        <title>The Global Catalogue of Microorganisms (GCM) 10K type strain sequencing project: providing services to taxonomists for standard genome sequencing and annotation.</title>
        <authorList>
            <consortium name="The Broad Institute Genomics Platform"/>
            <consortium name="The Broad Institute Genome Sequencing Center for Infectious Disease"/>
            <person name="Wu L."/>
            <person name="Ma J."/>
        </authorList>
    </citation>
    <scope>NUCLEOTIDE SEQUENCE [LARGE SCALE GENOMIC DNA]</scope>
    <source>
        <strain evidence="6">KCTC 42182</strain>
    </source>
</reference>
<dbReference type="CDD" id="cd04673">
    <property type="entry name" value="NUDIX_ADPRase"/>
    <property type="match status" value="1"/>
</dbReference>
<dbReference type="EMBL" id="JBHRYJ010000001">
    <property type="protein sequence ID" value="MFC3674519.1"/>
    <property type="molecule type" value="Genomic_DNA"/>
</dbReference>
<organism evidence="5 6">
    <name type="scientific">Ferrovibrio xuzhouensis</name>
    <dbReference type="NCBI Taxonomy" id="1576914"/>
    <lineage>
        <taxon>Bacteria</taxon>
        <taxon>Pseudomonadati</taxon>
        <taxon>Pseudomonadota</taxon>
        <taxon>Alphaproteobacteria</taxon>
        <taxon>Rhodospirillales</taxon>
        <taxon>Rhodospirillaceae</taxon>
        <taxon>Ferrovibrio</taxon>
    </lineage>
</organism>
<evidence type="ECO:0000256" key="1">
    <source>
        <dbReference type="ARBA" id="ARBA00001946"/>
    </source>
</evidence>
<dbReference type="GO" id="GO:0016787">
    <property type="term" value="F:hydrolase activity"/>
    <property type="evidence" value="ECO:0007669"/>
    <property type="project" value="UniProtKB-KW"/>
</dbReference>
<dbReference type="Proteomes" id="UP001595711">
    <property type="component" value="Unassembled WGS sequence"/>
</dbReference>
<dbReference type="PROSITE" id="PS00893">
    <property type="entry name" value="NUDIX_BOX"/>
    <property type="match status" value="1"/>
</dbReference>
<evidence type="ECO:0000259" key="4">
    <source>
        <dbReference type="PROSITE" id="PS51462"/>
    </source>
</evidence>